<evidence type="ECO:0000313" key="4">
    <source>
        <dbReference type="EMBL" id="MBA9078870.1"/>
    </source>
</evidence>
<dbReference type="AlphaFoldDB" id="A0A839GJQ7"/>
<dbReference type="Pfam" id="PF13568">
    <property type="entry name" value="OMP_b-brl_2"/>
    <property type="match status" value="1"/>
</dbReference>
<keyword evidence="2" id="KW-0812">Transmembrane</keyword>
<proteinExistence type="predicted"/>
<evidence type="ECO:0000256" key="2">
    <source>
        <dbReference type="SAM" id="Phobius"/>
    </source>
</evidence>
<feature type="region of interest" description="Disordered" evidence="1">
    <location>
        <begin position="252"/>
        <end position="275"/>
    </location>
</feature>
<organism evidence="4 5">
    <name type="scientific">Rufibacter quisquiliarum</name>
    <dbReference type="NCBI Taxonomy" id="1549639"/>
    <lineage>
        <taxon>Bacteria</taxon>
        <taxon>Pseudomonadati</taxon>
        <taxon>Bacteroidota</taxon>
        <taxon>Cytophagia</taxon>
        <taxon>Cytophagales</taxon>
        <taxon>Hymenobacteraceae</taxon>
        <taxon>Rufibacter</taxon>
    </lineage>
</organism>
<reference evidence="4 5" key="1">
    <citation type="submission" date="2020-08" db="EMBL/GenBank/DDBJ databases">
        <title>Genomic Encyclopedia of Type Strains, Phase IV (KMG-IV): sequencing the most valuable type-strain genomes for metagenomic binning, comparative biology and taxonomic classification.</title>
        <authorList>
            <person name="Goeker M."/>
        </authorList>
    </citation>
    <scope>NUCLEOTIDE SEQUENCE [LARGE SCALE GENOMIC DNA]</scope>
    <source>
        <strain evidence="4 5">DSM 29854</strain>
    </source>
</reference>
<protein>
    <recommendedName>
        <fullName evidence="3">Outer membrane protein beta-barrel domain-containing protein</fullName>
    </recommendedName>
</protein>
<evidence type="ECO:0000256" key="1">
    <source>
        <dbReference type="SAM" id="MobiDB-lite"/>
    </source>
</evidence>
<comment type="caution">
    <text evidence="4">The sequence shown here is derived from an EMBL/GenBank/DDBJ whole genome shotgun (WGS) entry which is preliminary data.</text>
</comment>
<feature type="domain" description="Outer membrane protein beta-barrel" evidence="3">
    <location>
        <begin position="324"/>
        <end position="493"/>
    </location>
</feature>
<name>A0A839GJQ7_9BACT</name>
<dbReference type="Proteomes" id="UP000563094">
    <property type="component" value="Unassembled WGS sequence"/>
</dbReference>
<keyword evidence="2" id="KW-0472">Membrane</keyword>
<evidence type="ECO:0000313" key="5">
    <source>
        <dbReference type="Proteomes" id="UP000563094"/>
    </source>
</evidence>
<evidence type="ECO:0000259" key="3">
    <source>
        <dbReference type="Pfam" id="PF13568"/>
    </source>
</evidence>
<feature type="transmembrane region" description="Helical" evidence="2">
    <location>
        <begin position="54"/>
        <end position="75"/>
    </location>
</feature>
<dbReference type="InterPro" id="IPR025665">
    <property type="entry name" value="Beta-barrel_OMP_2"/>
</dbReference>
<feature type="region of interest" description="Disordered" evidence="1">
    <location>
        <begin position="115"/>
        <end position="140"/>
    </location>
</feature>
<keyword evidence="2" id="KW-1133">Transmembrane helix</keyword>
<dbReference type="EMBL" id="JACJIQ010000016">
    <property type="protein sequence ID" value="MBA9078870.1"/>
    <property type="molecule type" value="Genomic_DNA"/>
</dbReference>
<dbReference type="RefSeq" id="WP_182513954.1">
    <property type="nucleotide sequence ID" value="NZ_JACJIQ010000016.1"/>
</dbReference>
<gene>
    <name evidence="4" type="ORF">FHS90_003600</name>
</gene>
<accession>A0A839GJQ7</accession>
<keyword evidence="5" id="KW-1185">Reference proteome</keyword>
<sequence length="537" mass="58566">MKKSPAERKTDRSMEDIFREGFEGVESMPSSKIWENLDRELDNQELNRYRRQVIWYRSVAAACLLLLCASGLFFWRYQPAGSNQLGDAALVATPGAEGPLGSVAVEQRDLLHPPRQAEGQVASVSEPFSEKQAKNRKIPQAPPTALALTGKGFSSQAVLEKGTVNKANAKRNTREAVVVASVFEEKQAPIRGITGEKTEISGAEVAVGALKAAPEPTGAMAGAPERNPPALGADSLSVPRAATILAQKKAEVAEGLNPTPEPAGKKEDQQGPRGGRWSLAMAYVPQYAYTPASLGSNAAQADAPLNMAAQPRLYEQYQEAVDEYNKTYTPGYSYSAMVGASYKLNDKWQVEGGLLYSQNEASTHHTLLIRSNGMRENSLQAGLVVAKAEAIFSNATREMAGGNVMSITRTDEYNIKYKFQQVGVPVRLAYRHDINKLYAFASGGLNLSLMIRNSITPDNEMVEAVQYKFQDEESPFRAWQWAVATSVGLGYDLNRMMSVVAGPELTYSITPILKGDQQSTDNYKIGVSVGARWRISR</sequence>